<protein>
    <submittedName>
        <fullName evidence="1">Uncharacterized protein</fullName>
    </submittedName>
</protein>
<comment type="caution">
    <text evidence="1">The sequence shown here is derived from an EMBL/GenBank/DDBJ whole genome shotgun (WGS) entry which is preliminary data.</text>
</comment>
<dbReference type="OrthoDB" id="4951847at2759"/>
<accession>A0A1D1UYF2</accession>
<dbReference type="Proteomes" id="UP000186922">
    <property type="component" value="Unassembled WGS sequence"/>
</dbReference>
<name>A0A1D1UYF2_RAMVA</name>
<gene>
    <name evidence="1" type="primary">RvY_05535-1</name>
    <name evidence="1" type="synonym">RvY_05535.1</name>
    <name evidence="1" type="ORF">RvY_05535</name>
</gene>
<dbReference type="AlphaFoldDB" id="A0A1D1UYF2"/>
<organism evidence="1 2">
    <name type="scientific">Ramazzottius varieornatus</name>
    <name type="common">Water bear</name>
    <name type="synonym">Tardigrade</name>
    <dbReference type="NCBI Taxonomy" id="947166"/>
    <lineage>
        <taxon>Eukaryota</taxon>
        <taxon>Metazoa</taxon>
        <taxon>Ecdysozoa</taxon>
        <taxon>Tardigrada</taxon>
        <taxon>Eutardigrada</taxon>
        <taxon>Parachela</taxon>
        <taxon>Hypsibioidea</taxon>
        <taxon>Ramazzottiidae</taxon>
        <taxon>Ramazzottius</taxon>
    </lineage>
</organism>
<evidence type="ECO:0000313" key="2">
    <source>
        <dbReference type="Proteomes" id="UP000186922"/>
    </source>
</evidence>
<dbReference type="EMBL" id="BDGG01000002">
    <property type="protein sequence ID" value="GAU93620.1"/>
    <property type="molecule type" value="Genomic_DNA"/>
</dbReference>
<proteinExistence type="predicted"/>
<reference evidence="1 2" key="1">
    <citation type="journal article" date="2016" name="Nat. Commun.">
        <title>Extremotolerant tardigrade genome and improved radiotolerance of human cultured cells by tardigrade-unique protein.</title>
        <authorList>
            <person name="Hashimoto T."/>
            <person name="Horikawa D.D."/>
            <person name="Saito Y."/>
            <person name="Kuwahara H."/>
            <person name="Kozuka-Hata H."/>
            <person name="Shin-I T."/>
            <person name="Minakuchi Y."/>
            <person name="Ohishi K."/>
            <person name="Motoyama A."/>
            <person name="Aizu T."/>
            <person name="Enomoto A."/>
            <person name="Kondo K."/>
            <person name="Tanaka S."/>
            <person name="Hara Y."/>
            <person name="Koshikawa S."/>
            <person name="Sagara H."/>
            <person name="Miura T."/>
            <person name="Yokobori S."/>
            <person name="Miyagawa K."/>
            <person name="Suzuki Y."/>
            <person name="Kubo T."/>
            <person name="Oyama M."/>
            <person name="Kohara Y."/>
            <person name="Fujiyama A."/>
            <person name="Arakawa K."/>
            <person name="Katayama T."/>
            <person name="Toyoda A."/>
            <person name="Kunieda T."/>
        </authorList>
    </citation>
    <scope>NUCLEOTIDE SEQUENCE [LARGE SCALE GENOMIC DNA]</scope>
    <source>
        <strain evidence="1 2">YOKOZUNA-1</strain>
    </source>
</reference>
<keyword evidence="2" id="KW-1185">Reference proteome</keyword>
<sequence length="61" mass="6738">MRTKHNGTIQAVTFNSDGAHRKARIDLEKLHSEIISSVQCPSDQSDIPRGLQAPSEVLCHL</sequence>
<evidence type="ECO:0000313" key="1">
    <source>
        <dbReference type="EMBL" id="GAU93620.1"/>
    </source>
</evidence>